<sequence length="209" mass="23031">MNILTQSEIANDGAPLLRKATEEDEEEYMITSFTNVQIHLPPTDDLPLNQTAGTLYVTSKRVVWVGDVHAARVGYGWDMRIITLHAISRDVSAFPEPCLYCQLDSEDTSEVRFVPSDANLLQEVYTAFSKAAELNPDDDEDDDAGMFGDEMGDEDGWIYNEEEVANGARAASIAAHLDSILQIAPGLEQNQPEAGQFDDADEAEDDCLL</sequence>
<evidence type="ECO:0000256" key="3">
    <source>
        <dbReference type="ARBA" id="ARBA00022490"/>
    </source>
</evidence>
<comment type="caution">
    <text evidence="6">The sequence shown here is derived from an EMBL/GenBank/DDBJ whole genome shotgun (WGS) entry which is preliminary data.</text>
</comment>
<dbReference type="GO" id="GO:0034715">
    <property type="term" value="C:pICln-Sm protein complex"/>
    <property type="evidence" value="ECO:0007669"/>
    <property type="project" value="TreeGrafter"/>
</dbReference>
<evidence type="ECO:0000256" key="2">
    <source>
        <dbReference type="ARBA" id="ARBA00004496"/>
    </source>
</evidence>
<evidence type="ECO:0000256" key="5">
    <source>
        <dbReference type="SAM" id="MobiDB-lite"/>
    </source>
</evidence>
<dbReference type="PANTHER" id="PTHR21399">
    <property type="entry name" value="CHLORIDE CONDUCTANCE REGULATORY PROTEIN ICLN"/>
    <property type="match status" value="1"/>
</dbReference>
<keyword evidence="7" id="KW-1185">Reference proteome</keyword>
<keyword evidence="3" id="KW-0963">Cytoplasm</keyword>
<evidence type="ECO:0000256" key="4">
    <source>
        <dbReference type="ARBA" id="ARBA00023242"/>
    </source>
</evidence>
<feature type="region of interest" description="Disordered" evidence="5">
    <location>
        <begin position="186"/>
        <end position="209"/>
    </location>
</feature>
<organism evidence="6 7">
    <name type="scientific">Lagenidium giganteum</name>
    <dbReference type="NCBI Taxonomy" id="4803"/>
    <lineage>
        <taxon>Eukaryota</taxon>
        <taxon>Sar</taxon>
        <taxon>Stramenopiles</taxon>
        <taxon>Oomycota</taxon>
        <taxon>Peronosporomycetes</taxon>
        <taxon>Pythiales</taxon>
        <taxon>Pythiaceae</taxon>
    </lineage>
</organism>
<dbReference type="EMBL" id="DAKRPA010000106">
    <property type="protein sequence ID" value="DAZ98451.1"/>
    <property type="molecule type" value="Genomic_DNA"/>
</dbReference>
<dbReference type="Gene3D" id="2.30.29.30">
    <property type="entry name" value="Pleckstrin-homology domain (PH domain)/Phosphotyrosine-binding domain (PTB)"/>
    <property type="match status" value="1"/>
</dbReference>
<keyword evidence="4" id="KW-0539">Nucleus</keyword>
<dbReference type="Proteomes" id="UP001146120">
    <property type="component" value="Unassembled WGS sequence"/>
</dbReference>
<dbReference type="GO" id="GO:0005681">
    <property type="term" value="C:spliceosomal complex"/>
    <property type="evidence" value="ECO:0007669"/>
    <property type="project" value="TreeGrafter"/>
</dbReference>
<proteinExistence type="predicted"/>
<reference evidence="6" key="2">
    <citation type="journal article" date="2023" name="Microbiol Resour">
        <title>Decontamination and Annotation of the Draft Genome Sequence of the Oomycete Lagenidium giganteum ARSEF 373.</title>
        <authorList>
            <person name="Morgan W.R."/>
            <person name="Tartar A."/>
        </authorList>
    </citation>
    <scope>NUCLEOTIDE SEQUENCE</scope>
    <source>
        <strain evidence="6">ARSEF 373</strain>
    </source>
</reference>
<dbReference type="InterPro" id="IPR011993">
    <property type="entry name" value="PH-like_dom_sf"/>
</dbReference>
<feature type="compositionally biased region" description="Acidic residues" evidence="5">
    <location>
        <begin position="196"/>
        <end position="209"/>
    </location>
</feature>
<reference evidence="6" key="1">
    <citation type="submission" date="2022-11" db="EMBL/GenBank/DDBJ databases">
        <authorList>
            <person name="Morgan W.R."/>
            <person name="Tartar A."/>
        </authorList>
    </citation>
    <scope>NUCLEOTIDE SEQUENCE</scope>
    <source>
        <strain evidence="6">ARSEF 373</strain>
    </source>
</reference>
<evidence type="ECO:0000256" key="1">
    <source>
        <dbReference type="ARBA" id="ARBA00004123"/>
    </source>
</evidence>
<evidence type="ECO:0000313" key="6">
    <source>
        <dbReference type="EMBL" id="DAZ98451.1"/>
    </source>
</evidence>
<accession>A0AAV2YYU8</accession>
<gene>
    <name evidence="6" type="ORF">N0F65_001152</name>
</gene>
<dbReference type="InterPro" id="IPR039924">
    <property type="entry name" value="ICln/Lot5/Saf5"/>
</dbReference>
<dbReference type="AlphaFoldDB" id="A0AAV2YYU8"/>
<protein>
    <submittedName>
        <fullName evidence="6">Uncharacterized protein</fullName>
    </submittedName>
</protein>
<dbReference type="GO" id="GO:0005829">
    <property type="term" value="C:cytosol"/>
    <property type="evidence" value="ECO:0007669"/>
    <property type="project" value="TreeGrafter"/>
</dbReference>
<evidence type="ECO:0000313" key="7">
    <source>
        <dbReference type="Proteomes" id="UP001146120"/>
    </source>
</evidence>
<dbReference type="GO" id="GO:0000387">
    <property type="term" value="P:spliceosomal snRNP assembly"/>
    <property type="evidence" value="ECO:0007669"/>
    <property type="project" value="TreeGrafter"/>
</dbReference>
<dbReference type="PANTHER" id="PTHR21399:SF0">
    <property type="entry name" value="METHYLOSOME SUBUNIT PICLN"/>
    <property type="match status" value="1"/>
</dbReference>
<dbReference type="Pfam" id="PF03517">
    <property type="entry name" value="Voldacs"/>
    <property type="match status" value="1"/>
</dbReference>
<name>A0AAV2YYU8_9STRA</name>
<comment type="subcellular location">
    <subcellularLocation>
        <location evidence="2">Cytoplasm</location>
    </subcellularLocation>
    <subcellularLocation>
        <location evidence="1">Nucleus</location>
    </subcellularLocation>
</comment>
<dbReference type="GO" id="GO:0045292">
    <property type="term" value="P:mRNA cis splicing, via spliceosome"/>
    <property type="evidence" value="ECO:0007669"/>
    <property type="project" value="TreeGrafter"/>
</dbReference>